<evidence type="ECO:0000256" key="1">
    <source>
        <dbReference type="ARBA" id="ARBA00007637"/>
    </source>
</evidence>
<dbReference type="RefSeq" id="WP_147001154.1">
    <property type="nucleotide sequence ID" value="NZ_CP042387.1"/>
</dbReference>
<gene>
    <name evidence="3" type="ORF">FGL83_06250</name>
</gene>
<dbReference type="InterPro" id="IPR001509">
    <property type="entry name" value="Epimerase_deHydtase"/>
</dbReference>
<reference evidence="3 4" key="1">
    <citation type="submission" date="2019-06" db="EMBL/GenBank/DDBJ databases">
        <title>Genome analyses of bacteria isolated from kimchi.</title>
        <authorList>
            <person name="Lee S."/>
            <person name="Ahn S."/>
            <person name="Roh S."/>
        </authorList>
    </citation>
    <scope>NUCLEOTIDE SEQUENCE [LARGE SCALE GENOMIC DNA]</scope>
    <source>
        <strain evidence="3 4">CBA3625</strain>
    </source>
</reference>
<organism evidence="3 4">
    <name type="scientific">Leuconostoc lactis</name>
    <dbReference type="NCBI Taxonomy" id="1246"/>
    <lineage>
        <taxon>Bacteria</taxon>
        <taxon>Bacillati</taxon>
        <taxon>Bacillota</taxon>
        <taxon>Bacilli</taxon>
        <taxon>Lactobacillales</taxon>
        <taxon>Lactobacillaceae</taxon>
        <taxon>Leuconostoc</taxon>
    </lineage>
</organism>
<dbReference type="Proteomes" id="UP000321298">
    <property type="component" value="Chromosome"/>
</dbReference>
<dbReference type="GeneID" id="66531793"/>
<dbReference type="EMBL" id="CP042387">
    <property type="protein sequence ID" value="QEA44292.1"/>
    <property type="molecule type" value="Genomic_DNA"/>
</dbReference>
<accession>A0AAP9ECG6</accession>
<dbReference type="InterPro" id="IPR036291">
    <property type="entry name" value="NAD(P)-bd_dom_sf"/>
</dbReference>
<proteinExistence type="inferred from homology"/>
<dbReference type="SUPFAM" id="SSF51735">
    <property type="entry name" value="NAD(P)-binding Rossmann-fold domains"/>
    <property type="match status" value="1"/>
</dbReference>
<evidence type="ECO:0000313" key="4">
    <source>
        <dbReference type="Proteomes" id="UP000321298"/>
    </source>
</evidence>
<keyword evidence="4" id="KW-1185">Reference proteome</keyword>
<evidence type="ECO:0000313" key="3">
    <source>
        <dbReference type="EMBL" id="QEA44292.1"/>
    </source>
</evidence>
<dbReference type="PANTHER" id="PTHR43000">
    <property type="entry name" value="DTDP-D-GLUCOSE 4,6-DEHYDRATASE-RELATED"/>
    <property type="match status" value="1"/>
</dbReference>
<dbReference type="AlphaFoldDB" id="A0AAP9ECG6"/>
<protein>
    <submittedName>
        <fullName evidence="3">NAD-dependent epimerase/dehydratase family protein</fullName>
    </submittedName>
</protein>
<dbReference type="Gene3D" id="3.40.50.720">
    <property type="entry name" value="NAD(P)-binding Rossmann-like Domain"/>
    <property type="match status" value="1"/>
</dbReference>
<comment type="similarity">
    <text evidence="1">Belongs to the NAD(P)-dependent epimerase/dehydratase family.</text>
</comment>
<evidence type="ECO:0000259" key="2">
    <source>
        <dbReference type="Pfam" id="PF01370"/>
    </source>
</evidence>
<feature type="domain" description="NAD-dependent epimerase/dehydratase" evidence="2">
    <location>
        <begin position="3"/>
        <end position="242"/>
    </location>
</feature>
<name>A0AAP9ECG6_LEULA</name>
<sequence>MKVLVTGGAGFIGSHVVEEHVNAGDQIVIVDDFSMGKWQNIPKSDAITAYEKSITDYEFIEKLLIEEKFNVIYLLAAIASVADTIERPYESHLVNQEANLVILETIRTNKLGVQRIIFASSAAVYGNLPKVPKEESDPILPDTAYAIDKYATERFVLAYSHLYQIPTVAFRFFNVYGPRQNPKSPYSGVLSIAANALKNGAVFKVFGDGLQTRDFVYVKDVVQALQLGMRNDDMIGQVFNVATGHATSLNETLALLETAAQRHFKLEYLGPRVGDIKYSSAQIDKIQSYGYQPKFDLESGLHYYWQSLGEQE</sequence>
<dbReference type="Pfam" id="PF01370">
    <property type="entry name" value="Epimerase"/>
    <property type="match status" value="1"/>
</dbReference>
<dbReference type="Gene3D" id="3.90.25.10">
    <property type="entry name" value="UDP-galactose 4-epimerase, domain 1"/>
    <property type="match status" value="1"/>
</dbReference>